<dbReference type="Proteomes" id="UP000307720">
    <property type="component" value="Unassembled WGS sequence"/>
</dbReference>
<dbReference type="EMBL" id="SRZB01000021">
    <property type="protein sequence ID" value="TGX98134.1"/>
    <property type="molecule type" value="Genomic_DNA"/>
</dbReference>
<proteinExistence type="predicted"/>
<comment type="caution">
    <text evidence="1">The sequence shown here is derived from an EMBL/GenBank/DDBJ whole genome shotgun (WGS) entry which is preliminary data.</text>
</comment>
<organism evidence="1 2">
    <name type="scientific">Hominisplanchenecus murintestinalis</name>
    <dbReference type="NCBI Taxonomy" id="2941517"/>
    <lineage>
        <taxon>Bacteria</taxon>
        <taxon>Bacillati</taxon>
        <taxon>Bacillota</taxon>
        <taxon>Clostridia</taxon>
        <taxon>Lachnospirales</taxon>
        <taxon>Lachnospiraceae</taxon>
        <taxon>Hominisplanchenecus</taxon>
    </lineage>
</organism>
<protein>
    <submittedName>
        <fullName evidence="1">Stage V sporulation protein AB</fullName>
    </submittedName>
</protein>
<evidence type="ECO:0000313" key="2">
    <source>
        <dbReference type="Proteomes" id="UP000307720"/>
    </source>
</evidence>
<reference evidence="1" key="1">
    <citation type="submission" date="2019-04" db="EMBL/GenBank/DDBJ databases">
        <title>Microbes associate with the intestines of laboratory mice.</title>
        <authorList>
            <person name="Navarre W."/>
            <person name="Wong E."/>
            <person name="Huang K."/>
            <person name="Tropini C."/>
            <person name="Ng K."/>
            <person name="Yu B."/>
        </authorList>
    </citation>
    <scope>NUCLEOTIDE SEQUENCE</scope>
    <source>
        <strain evidence="1">NM72_1-8</strain>
    </source>
</reference>
<evidence type="ECO:0000313" key="1">
    <source>
        <dbReference type="EMBL" id="TGX98134.1"/>
    </source>
</evidence>
<gene>
    <name evidence="1" type="ORF">E5357_09970</name>
</gene>
<keyword evidence="2" id="KW-1185">Reference proteome</keyword>
<name>A0AC61QZQ5_9FIRM</name>
<accession>A0AC61QZQ5</accession>
<sequence>MAMQVLLGVIGLSSGFIVAGGVIALIVGLGIITRYAGITHTGQKVWLYEDAVLLGGLAGNILTVYRVNAGLGSVGLAVMGLFCGIFVGSWILALAEIVNIFPVFSRRLGLTKGMSILVLAVAVGKVTGSLLHFYMRW</sequence>